<name>A0A2V2LAZ7_9RHOB</name>
<feature type="domain" description="Motility protein B-like N-terminal" evidence="5">
    <location>
        <begin position="14"/>
        <end position="65"/>
    </location>
</feature>
<dbReference type="AlphaFoldDB" id="A0A2V2LAZ7"/>
<evidence type="ECO:0000256" key="1">
    <source>
        <dbReference type="ARBA" id="ARBA00004370"/>
    </source>
</evidence>
<dbReference type="Gene3D" id="3.30.1330.60">
    <property type="entry name" value="OmpA-like domain"/>
    <property type="match status" value="1"/>
</dbReference>
<evidence type="ECO:0000259" key="5">
    <source>
        <dbReference type="Pfam" id="PF13677"/>
    </source>
</evidence>
<comment type="caution">
    <text evidence="6">The sequence shown here is derived from an EMBL/GenBank/DDBJ whole genome shotgun (WGS) entry which is preliminary data.</text>
</comment>
<accession>A0A2V2LAZ7</accession>
<keyword evidence="7" id="KW-1185">Reference proteome</keyword>
<reference evidence="6 7" key="1">
    <citation type="submission" date="2018-05" db="EMBL/GenBank/DDBJ databases">
        <title>Rhodobacteraceae gen. nov., sp. nov. isolated from sea water.</title>
        <authorList>
            <person name="Ren Y."/>
        </authorList>
    </citation>
    <scope>NUCLEOTIDE SEQUENCE [LARGE SCALE GENOMIC DNA]</scope>
    <source>
        <strain evidence="6 7">TG-679</strain>
    </source>
</reference>
<evidence type="ECO:0000256" key="2">
    <source>
        <dbReference type="ARBA" id="ARBA00022692"/>
    </source>
</evidence>
<dbReference type="OrthoDB" id="7170686at2"/>
<dbReference type="Pfam" id="PF13677">
    <property type="entry name" value="MotB_plug"/>
    <property type="match status" value="1"/>
</dbReference>
<dbReference type="InterPro" id="IPR036737">
    <property type="entry name" value="OmpA-like_sf"/>
</dbReference>
<dbReference type="InterPro" id="IPR050330">
    <property type="entry name" value="Bact_OuterMem_StrucFunc"/>
</dbReference>
<organism evidence="6 7">
    <name type="scientific">Meridianimarinicoccus roseus</name>
    <dbReference type="NCBI Taxonomy" id="2072018"/>
    <lineage>
        <taxon>Bacteria</taxon>
        <taxon>Pseudomonadati</taxon>
        <taxon>Pseudomonadota</taxon>
        <taxon>Alphaproteobacteria</taxon>
        <taxon>Rhodobacterales</taxon>
        <taxon>Paracoccaceae</taxon>
        <taxon>Meridianimarinicoccus</taxon>
    </lineage>
</organism>
<dbReference type="PANTHER" id="PTHR30329">
    <property type="entry name" value="STATOR ELEMENT OF FLAGELLAR MOTOR COMPLEX"/>
    <property type="match status" value="1"/>
</dbReference>
<dbReference type="EMBL" id="QGKU01000068">
    <property type="protein sequence ID" value="PWR00841.1"/>
    <property type="molecule type" value="Genomic_DNA"/>
</dbReference>
<keyword evidence="2 4" id="KW-0812">Transmembrane</keyword>
<dbReference type="InterPro" id="IPR025713">
    <property type="entry name" value="MotB-like_N_dom"/>
</dbReference>
<sequence>MADNTPMAPIIIKRKKVVAGDGHHGGAWKVAYADFVTAMMAFFLLMWLLNATTEKQRKGLADYFSPVVPVNRVSGGGEGAFWGDSVFAEDVLAQNGTGATMLHPGELDKANGEAGETGAQAVDQSPEQAVRDLMRVLAARSGESMSQLRDMPHVVTRVSDMGMAIDIFEMPGAPLFDPATGAPTQRLHDTLAVIVKVMDIVSNQVSVEAHVPARPLVVARNPVWDQSTDRAQVVQVRLERIGLAPDRILRITGYADRRPADPGNPMSLRNSRIVVTILRDDV</sequence>
<evidence type="ECO:0000313" key="6">
    <source>
        <dbReference type="EMBL" id="PWR00841.1"/>
    </source>
</evidence>
<evidence type="ECO:0000256" key="3">
    <source>
        <dbReference type="ARBA" id="ARBA00023136"/>
    </source>
</evidence>
<proteinExistence type="predicted"/>
<keyword evidence="4" id="KW-1133">Transmembrane helix</keyword>
<comment type="subcellular location">
    <subcellularLocation>
        <location evidence="1">Membrane</location>
    </subcellularLocation>
</comment>
<dbReference type="Proteomes" id="UP000245680">
    <property type="component" value="Unassembled WGS sequence"/>
</dbReference>
<feature type="transmembrane region" description="Helical" evidence="4">
    <location>
        <begin position="30"/>
        <end position="49"/>
    </location>
</feature>
<gene>
    <name evidence="6" type="ORF">DKT77_20145</name>
</gene>
<dbReference type="SUPFAM" id="SSF103088">
    <property type="entry name" value="OmpA-like"/>
    <property type="match status" value="1"/>
</dbReference>
<keyword evidence="3 4" id="KW-0472">Membrane</keyword>
<dbReference type="GO" id="GO:0016020">
    <property type="term" value="C:membrane"/>
    <property type="evidence" value="ECO:0007669"/>
    <property type="project" value="UniProtKB-SubCell"/>
</dbReference>
<evidence type="ECO:0000313" key="7">
    <source>
        <dbReference type="Proteomes" id="UP000245680"/>
    </source>
</evidence>
<dbReference type="PANTHER" id="PTHR30329:SF21">
    <property type="entry name" value="LIPOPROTEIN YIAD-RELATED"/>
    <property type="match status" value="1"/>
</dbReference>
<protein>
    <submittedName>
        <fullName evidence="6">Chemotaxis protein MotB</fullName>
    </submittedName>
</protein>
<evidence type="ECO:0000256" key="4">
    <source>
        <dbReference type="SAM" id="Phobius"/>
    </source>
</evidence>
<dbReference type="RefSeq" id="WP_109813427.1">
    <property type="nucleotide sequence ID" value="NZ_QGKU01000068.1"/>
</dbReference>